<dbReference type="Pfam" id="PF00211">
    <property type="entry name" value="Guanylate_cyc"/>
    <property type="match status" value="1"/>
</dbReference>
<evidence type="ECO:0000313" key="3">
    <source>
        <dbReference type="Proteomes" id="UP001470752"/>
    </source>
</evidence>
<gene>
    <name evidence="2" type="ORF">AAAX94_18325</name>
</gene>
<dbReference type="Proteomes" id="UP001470752">
    <property type="component" value="Unassembled WGS sequence"/>
</dbReference>
<dbReference type="PROSITE" id="PS50125">
    <property type="entry name" value="GUANYLATE_CYCLASE_2"/>
    <property type="match status" value="1"/>
</dbReference>
<dbReference type="InterPro" id="IPR001054">
    <property type="entry name" value="A/G_cyclase"/>
</dbReference>
<dbReference type="Gene3D" id="3.30.70.1230">
    <property type="entry name" value="Nucleotide cyclase"/>
    <property type="match status" value="1"/>
</dbReference>
<comment type="caution">
    <text evidence="2">The sequence shown here is derived from an EMBL/GenBank/DDBJ whole genome shotgun (WGS) entry which is preliminary data.</text>
</comment>
<dbReference type="InterPro" id="IPR029787">
    <property type="entry name" value="Nucleotide_cyclase"/>
</dbReference>
<evidence type="ECO:0000259" key="1">
    <source>
        <dbReference type="PROSITE" id="PS50125"/>
    </source>
</evidence>
<reference evidence="2 3" key="1">
    <citation type="submission" date="2024-04" db="EMBL/GenBank/DDBJ databases">
        <title>Human intestinal bacterial collection.</title>
        <authorList>
            <person name="Pauvert C."/>
            <person name="Hitch T.C.A."/>
            <person name="Clavel T."/>
        </authorList>
    </citation>
    <scope>NUCLEOTIDE SEQUENCE [LARGE SCALE GENOMIC DNA]</scope>
    <source>
        <strain evidence="2 3">CLA-AA-H161</strain>
    </source>
</reference>
<name>A0ABV1CRM1_9FIRM</name>
<protein>
    <submittedName>
        <fullName evidence="2">Adenylate/guanylate cyclase domain-containing protein</fullName>
    </submittedName>
</protein>
<proteinExistence type="predicted"/>
<dbReference type="EMBL" id="JBBNFW010000206">
    <property type="protein sequence ID" value="MEQ2414953.1"/>
    <property type="molecule type" value="Genomic_DNA"/>
</dbReference>
<evidence type="ECO:0000313" key="2">
    <source>
        <dbReference type="EMBL" id="MEQ2414953.1"/>
    </source>
</evidence>
<dbReference type="RefSeq" id="WP_117787095.1">
    <property type="nucleotide sequence ID" value="NZ_JBBNFW010000206.1"/>
</dbReference>
<keyword evidence="3" id="KW-1185">Reference proteome</keyword>
<sequence>MESKKSTTYVYKIEDSAERMDDILDANDNDYEDNKSNIPTRDKLTYKNGYYVDVTALFIDIVDSSKLTDGHKRPTLAKMYRCFLSECVAIMNSYEICKEININGDCVWGVFETPNIDDVDAVIDVAAKLCSMINVLNYKLSKKKYEKIDVGIGIDDGVALMVKAGYSGSGLNDVIWMGDVVNSACHLANKAGRDFREPILITSKVYNNVLEATQKLLTKCTVDGTTYYEGNIIWDPIENWYKENCR</sequence>
<accession>A0ABV1CRM1</accession>
<dbReference type="SUPFAM" id="SSF55073">
    <property type="entry name" value="Nucleotide cyclase"/>
    <property type="match status" value="1"/>
</dbReference>
<feature type="domain" description="Guanylate cyclase" evidence="1">
    <location>
        <begin position="55"/>
        <end position="188"/>
    </location>
</feature>
<organism evidence="2 3">
    <name type="scientific">Blautia acetigignens</name>
    <dbReference type="NCBI Taxonomy" id="2981783"/>
    <lineage>
        <taxon>Bacteria</taxon>
        <taxon>Bacillati</taxon>
        <taxon>Bacillota</taxon>
        <taxon>Clostridia</taxon>
        <taxon>Lachnospirales</taxon>
        <taxon>Lachnospiraceae</taxon>
        <taxon>Blautia</taxon>
    </lineage>
</organism>